<dbReference type="Pfam" id="PF13639">
    <property type="entry name" value="zf-RING_2"/>
    <property type="match status" value="1"/>
</dbReference>
<comment type="caution">
    <text evidence="8">The sequence shown here is derived from an EMBL/GenBank/DDBJ whole genome shotgun (WGS) entry which is preliminary data.</text>
</comment>
<dbReference type="InterPro" id="IPR001841">
    <property type="entry name" value="Znf_RING"/>
</dbReference>
<dbReference type="EMBL" id="JAINDJ010000002">
    <property type="protein sequence ID" value="KAG9459556.1"/>
    <property type="molecule type" value="Genomic_DNA"/>
</dbReference>
<dbReference type="PROSITE" id="PS50016">
    <property type="entry name" value="ZF_PHD_2"/>
    <property type="match status" value="1"/>
</dbReference>
<protein>
    <recommendedName>
        <fullName evidence="10">PHD and RING finger domain-containing protein 1</fullName>
    </recommendedName>
</protein>
<feature type="compositionally biased region" description="Acidic residues" evidence="5">
    <location>
        <begin position="26"/>
        <end position="43"/>
    </location>
</feature>
<feature type="compositionally biased region" description="Basic residues" evidence="5">
    <location>
        <begin position="78"/>
        <end position="105"/>
    </location>
</feature>
<dbReference type="Pfam" id="PF00628">
    <property type="entry name" value="PHD"/>
    <property type="match status" value="1"/>
</dbReference>
<dbReference type="InterPro" id="IPR017907">
    <property type="entry name" value="Znf_RING_CS"/>
</dbReference>
<organism evidence="8 9">
    <name type="scientific">Aristolochia fimbriata</name>
    <name type="common">White veined hardy Dutchman's pipe vine</name>
    <dbReference type="NCBI Taxonomy" id="158543"/>
    <lineage>
        <taxon>Eukaryota</taxon>
        <taxon>Viridiplantae</taxon>
        <taxon>Streptophyta</taxon>
        <taxon>Embryophyta</taxon>
        <taxon>Tracheophyta</taxon>
        <taxon>Spermatophyta</taxon>
        <taxon>Magnoliopsida</taxon>
        <taxon>Magnoliidae</taxon>
        <taxon>Piperales</taxon>
        <taxon>Aristolochiaceae</taxon>
        <taxon>Aristolochia</taxon>
    </lineage>
</organism>
<feature type="compositionally biased region" description="Basic residues" evidence="5">
    <location>
        <begin position="9"/>
        <end position="18"/>
    </location>
</feature>
<evidence type="ECO:0000256" key="4">
    <source>
        <dbReference type="PROSITE-ProRule" id="PRU00175"/>
    </source>
</evidence>
<feature type="region of interest" description="Disordered" evidence="5">
    <location>
        <begin position="194"/>
        <end position="223"/>
    </location>
</feature>
<evidence type="ECO:0000256" key="2">
    <source>
        <dbReference type="ARBA" id="ARBA00022771"/>
    </source>
</evidence>
<feature type="compositionally biased region" description="Basic residues" evidence="5">
    <location>
        <begin position="141"/>
        <end position="168"/>
    </location>
</feature>
<evidence type="ECO:0000256" key="3">
    <source>
        <dbReference type="ARBA" id="ARBA00022833"/>
    </source>
</evidence>
<reference evidence="8 9" key="1">
    <citation type="submission" date="2021-07" db="EMBL/GenBank/DDBJ databases">
        <title>The Aristolochia fimbriata genome: insights into angiosperm evolution, floral development and chemical biosynthesis.</title>
        <authorList>
            <person name="Jiao Y."/>
        </authorList>
    </citation>
    <scope>NUCLEOTIDE SEQUENCE [LARGE SCALE GENOMIC DNA]</scope>
    <source>
        <strain evidence="8">IBCAS-2021</strain>
        <tissue evidence="8">Leaf</tissue>
    </source>
</reference>
<evidence type="ECO:0000313" key="9">
    <source>
        <dbReference type="Proteomes" id="UP000825729"/>
    </source>
</evidence>
<keyword evidence="3" id="KW-0862">Zinc</keyword>
<feature type="compositionally biased region" description="Acidic residues" evidence="5">
    <location>
        <begin position="57"/>
        <end position="66"/>
    </location>
</feature>
<evidence type="ECO:0000256" key="1">
    <source>
        <dbReference type="ARBA" id="ARBA00022723"/>
    </source>
</evidence>
<evidence type="ECO:0000259" key="6">
    <source>
        <dbReference type="PROSITE" id="PS50016"/>
    </source>
</evidence>
<feature type="domain" description="RING-type" evidence="7">
    <location>
        <begin position="291"/>
        <end position="333"/>
    </location>
</feature>
<proteinExistence type="predicted"/>
<keyword evidence="2 4" id="KW-0863">Zinc-finger</keyword>
<sequence>MGRGGKMVRQNRGRKTRIGSKQNDSDGSDEDYVVGEEECDDGSQESSDASSLVASDALEESFDFGDENSCSSLERPKLVKSKSRRRISVRSKPAVRRPIKRKKSCRVLDDEEEDYDTDDDEFVPEVDDFLDEDEQSGSYAKKNRMVGKKGPVKSQKRKKKPKLAKKASKSQGRLALRRVVSSDDDFLVKESAAPKRVKKQTKRRKKTVVPRSDSDLEDSESSDYEYTISEEEREVIREAQESVNLTNCLRNSSVSTRLQVDGVSNWRQMRSPERKGKEKVVDPQVDGKQVCGICLSEERIGVVRGTLNCCFHYFCFTCIMEWSKVESRCPLCKQRFVTISKEARSDIGIGLRKSVIKVPRRDQVYRPSEEEIMTYLNPYENVLCIECQQGGDDELMLLCDICDSSAHTYCVGLGREVPEGNWYCEACKSSGFESNTSAASVPIPDQPSSTSGLLNETTVRGNGIEGLDLNLPYDGNILDQPEEHNENDVLSSTRNLVREALDVAHNALPVHVAGPSTVSGRRRLRFRIHNLLSSNRLMRNAETQNGSVEDGQVKLGTEYKRVVEDGDPNCATVENGTLVRSSSLSKNMSCTSGNREPFCAGTNYLGREENWGACITSSEGPCSEILPAEADRVGSSYVSGHEHIRPVTRLNDIAASDNGRRCGPVTTEDAKQQVRTMVKRHLTLISRDTHLESATFKEIARYSTHTILAACGVDHNENMAFCVNPPTNCFHPVEEGDRIKILTVACCSRCFDDFVKDIILRLSRIKLQSST</sequence>
<dbReference type="PANTHER" id="PTHR47177">
    <property type="entry name" value="F18C1.6 PROTEIN"/>
    <property type="match status" value="1"/>
</dbReference>
<feature type="compositionally biased region" description="Low complexity" evidence="5">
    <location>
        <begin position="44"/>
        <end position="56"/>
    </location>
</feature>
<dbReference type="SMART" id="SM00249">
    <property type="entry name" value="PHD"/>
    <property type="match status" value="1"/>
</dbReference>
<evidence type="ECO:0008006" key="10">
    <source>
        <dbReference type="Google" id="ProtNLM"/>
    </source>
</evidence>
<dbReference type="Gene3D" id="3.30.40.10">
    <property type="entry name" value="Zinc/RING finger domain, C3HC4 (zinc finger)"/>
    <property type="match status" value="2"/>
</dbReference>
<dbReference type="Proteomes" id="UP000825729">
    <property type="component" value="Unassembled WGS sequence"/>
</dbReference>
<keyword evidence="9" id="KW-1185">Reference proteome</keyword>
<dbReference type="GO" id="GO:0008270">
    <property type="term" value="F:zinc ion binding"/>
    <property type="evidence" value="ECO:0007669"/>
    <property type="project" value="UniProtKB-KW"/>
</dbReference>
<dbReference type="InterPro" id="IPR001965">
    <property type="entry name" value="Znf_PHD"/>
</dbReference>
<dbReference type="PANTHER" id="PTHR47177:SF3">
    <property type="entry name" value="F18C1.6 PROTEIN"/>
    <property type="match status" value="1"/>
</dbReference>
<dbReference type="PROSITE" id="PS50089">
    <property type="entry name" value="ZF_RING_2"/>
    <property type="match status" value="1"/>
</dbReference>
<feature type="domain" description="PHD-type" evidence="6">
    <location>
        <begin position="381"/>
        <end position="430"/>
    </location>
</feature>
<dbReference type="InterPro" id="IPR013083">
    <property type="entry name" value="Znf_RING/FYVE/PHD"/>
</dbReference>
<dbReference type="AlphaFoldDB" id="A0AAV7FHH3"/>
<dbReference type="InterPro" id="IPR058746">
    <property type="entry name" value="Znf_RING-type_Topors"/>
</dbReference>
<feature type="region of interest" description="Disordered" evidence="5">
    <location>
        <begin position="1"/>
        <end position="175"/>
    </location>
</feature>
<feature type="compositionally biased region" description="Acidic residues" evidence="5">
    <location>
        <begin position="109"/>
        <end position="135"/>
    </location>
</feature>
<name>A0AAV7FHH3_ARIFI</name>
<dbReference type="InterPro" id="IPR011011">
    <property type="entry name" value="Znf_FYVE_PHD"/>
</dbReference>
<dbReference type="SMART" id="SM00184">
    <property type="entry name" value="RING"/>
    <property type="match status" value="1"/>
</dbReference>
<evidence type="ECO:0000256" key="5">
    <source>
        <dbReference type="SAM" id="MobiDB-lite"/>
    </source>
</evidence>
<evidence type="ECO:0000259" key="7">
    <source>
        <dbReference type="PROSITE" id="PS50089"/>
    </source>
</evidence>
<dbReference type="SUPFAM" id="SSF57850">
    <property type="entry name" value="RING/U-box"/>
    <property type="match status" value="1"/>
</dbReference>
<dbReference type="CDD" id="cd16574">
    <property type="entry name" value="RING-HC_Topors"/>
    <property type="match status" value="1"/>
</dbReference>
<accession>A0AAV7FHH3</accession>
<keyword evidence="1" id="KW-0479">Metal-binding</keyword>
<dbReference type="InterPro" id="IPR019787">
    <property type="entry name" value="Znf_PHD-finger"/>
</dbReference>
<evidence type="ECO:0000313" key="8">
    <source>
        <dbReference type="EMBL" id="KAG9459556.1"/>
    </source>
</evidence>
<feature type="compositionally biased region" description="Basic residues" evidence="5">
    <location>
        <begin position="195"/>
        <end position="208"/>
    </location>
</feature>
<gene>
    <name evidence="8" type="ORF">H6P81_004064</name>
</gene>
<dbReference type="SUPFAM" id="SSF57903">
    <property type="entry name" value="FYVE/PHD zinc finger"/>
    <property type="match status" value="1"/>
</dbReference>
<dbReference type="PROSITE" id="PS00518">
    <property type="entry name" value="ZF_RING_1"/>
    <property type="match status" value="1"/>
</dbReference>